<gene>
    <name evidence="1" type="ORF">PCASD_13062</name>
</gene>
<evidence type="ECO:0000313" key="1">
    <source>
        <dbReference type="EMBL" id="PLW32603.1"/>
    </source>
</evidence>
<dbReference type="Proteomes" id="UP000235392">
    <property type="component" value="Unassembled WGS sequence"/>
</dbReference>
<accession>A0A2N5U4C3</accession>
<dbReference type="AlphaFoldDB" id="A0A2N5U4C3"/>
<reference evidence="1 2" key="1">
    <citation type="submission" date="2017-11" db="EMBL/GenBank/DDBJ databases">
        <title>De novo assembly and phasing of dikaryotic genomes from two isolates of Puccinia coronata f. sp. avenae, the causal agent of oat crown rust.</title>
        <authorList>
            <person name="Miller M.E."/>
            <person name="Zhang Y."/>
            <person name="Omidvar V."/>
            <person name="Sperschneider J."/>
            <person name="Schwessinger B."/>
            <person name="Raley C."/>
            <person name="Palmer J.M."/>
            <person name="Garnica D."/>
            <person name="Upadhyaya N."/>
            <person name="Rathjen J."/>
            <person name="Taylor J.M."/>
            <person name="Park R.F."/>
            <person name="Dodds P.N."/>
            <person name="Hirsch C.D."/>
            <person name="Kianian S.F."/>
            <person name="Figueroa M."/>
        </authorList>
    </citation>
    <scope>NUCLEOTIDE SEQUENCE [LARGE SCALE GENOMIC DNA]</scope>
    <source>
        <strain evidence="1">12SD80</strain>
    </source>
</reference>
<name>A0A2N5U4C3_9BASI</name>
<dbReference type="EMBL" id="PGCI01000239">
    <property type="protein sequence ID" value="PLW32603.1"/>
    <property type="molecule type" value="Genomic_DNA"/>
</dbReference>
<sequence length="84" mass="9270">MWDPVRQGVIAHHPKYDKSCKAWVVGDETWRAFSLAAVDAGKHGKSALWSLIQVQALPRRAVHLESPDIMIMVPVVPPGHHAGN</sequence>
<evidence type="ECO:0000313" key="2">
    <source>
        <dbReference type="Proteomes" id="UP000235392"/>
    </source>
</evidence>
<protein>
    <submittedName>
        <fullName evidence="1">Uncharacterized protein</fullName>
    </submittedName>
</protein>
<proteinExistence type="predicted"/>
<organism evidence="1 2">
    <name type="scientific">Puccinia coronata f. sp. avenae</name>
    <dbReference type="NCBI Taxonomy" id="200324"/>
    <lineage>
        <taxon>Eukaryota</taxon>
        <taxon>Fungi</taxon>
        <taxon>Dikarya</taxon>
        <taxon>Basidiomycota</taxon>
        <taxon>Pucciniomycotina</taxon>
        <taxon>Pucciniomycetes</taxon>
        <taxon>Pucciniales</taxon>
        <taxon>Pucciniaceae</taxon>
        <taxon>Puccinia</taxon>
    </lineage>
</organism>
<comment type="caution">
    <text evidence="1">The sequence shown here is derived from an EMBL/GenBank/DDBJ whole genome shotgun (WGS) entry which is preliminary data.</text>
</comment>